<keyword evidence="2" id="KW-1185">Reference proteome</keyword>
<dbReference type="Proteomes" id="UP001592531">
    <property type="component" value="Unassembled WGS sequence"/>
</dbReference>
<accession>A0ABV6W1J7</accession>
<name>A0ABV6W1J7_9ACTN</name>
<organism evidence="1 2">
    <name type="scientific">Streptacidiphilus cavernicola</name>
    <dbReference type="NCBI Taxonomy" id="3342716"/>
    <lineage>
        <taxon>Bacteria</taxon>
        <taxon>Bacillati</taxon>
        <taxon>Actinomycetota</taxon>
        <taxon>Actinomycetes</taxon>
        <taxon>Kitasatosporales</taxon>
        <taxon>Streptomycetaceae</taxon>
        <taxon>Streptacidiphilus</taxon>
    </lineage>
</organism>
<evidence type="ECO:0000313" key="1">
    <source>
        <dbReference type="EMBL" id="MFC1419798.1"/>
    </source>
</evidence>
<dbReference type="RefSeq" id="WP_380539801.1">
    <property type="nucleotide sequence ID" value="NZ_JBHFAB010000020.1"/>
</dbReference>
<gene>
    <name evidence="1" type="ORF">ACEZDE_24630</name>
</gene>
<sequence>MHPCFCGGFADRADPEAVLLRPGYLDGVWTKRSWTSQGVRDKVGATHLPLPALLNAFGAAGLALDRFTEQGAPTPIVLAARARKL</sequence>
<proteinExistence type="predicted"/>
<protein>
    <submittedName>
        <fullName evidence="1">Uncharacterized protein</fullName>
    </submittedName>
</protein>
<evidence type="ECO:0000313" key="2">
    <source>
        <dbReference type="Proteomes" id="UP001592531"/>
    </source>
</evidence>
<reference evidence="1 2" key="1">
    <citation type="submission" date="2024-09" db="EMBL/GenBank/DDBJ databases">
        <authorList>
            <person name="Lee S.D."/>
        </authorList>
    </citation>
    <scope>NUCLEOTIDE SEQUENCE [LARGE SCALE GENOMIC DNA]</scope>
    <source>
        <strain evidence="1 2">N8-3</strain>
    </source>
</reference>
<dbReference type="EMBL" id="JBHFAB010000020">
    <property type="protein sequence ID" value="MFC1419798.1"/>
    <property type="molecule type" value="Genomic_DNA"/>
</dbReference>
<comment type="caution">
    <text evidence="1">The sequence shown here is derived from an EMBL/GenBank/DDBJ whole genome shotgun (WGS) entry which is preliminary data.</text>
</comment>